<dbReference type="GO" id="GO:0006654">
    <property type="term" value="P:phosphatidic acid biosynthetic process"/>
    <property type="evidence" value="ECO:0007669"/>
    <property type="project" value="TreeGrafter"/>
</dbReference>
<dbReference type="SUPFAM" id="SSF69593">
    <property type="entry name" value="Glycerol-3-phosphate (1)-acyltransferase"/>
    <property type="match status" value="1"/>
</dbReference>
<proteinExistence type="predicted"/>
<dbReference type="SMART" id="SM00563">
    <property type="entry name" value="PlsC"/>
    <property type="match status" value="1"/>
</dbReference>
<keyword evidence="2 6" id="KW-0808">Transferase</keyword>
<dbReference type="InterPro" id="IPR002123">
    <property type="entry name" value="Plipid/glycerol_acylTrfase"/>
</dbReference>
<evidence type="ECO:0000313" key="6">
    <source>
        <dbReference type="EMBL" id="AIL33259.1"/>
    </source>
</evidence>
<dbReference type="eggNOG" id="COG0204">
    <property type="taxonomic scope" value="Bacteria"/>
</dbReference>
<keyword evidence="7" id="KW-1185">Reference proteome</keyword>
<dbReference type="EMBL" id="CP009238">
    <property type="protein sequence ID" value="AIL33259.1"/>
    <property type="molecule type" value="Genomic_DNA"/>
</dbReference>
<keyword evidence="4" id="KW-0812">Transmembrane</keyword>
<dbReference type="CDD" id="cd07989">
    <property type="entry name" value="LPLAT_AGPAT-like"/>
    <property type="match status" value="1"/>
</dbReference>
<dbReference type="Proteomes" id="UP000028945">
    <property type="component" value="Chromosome"/>
</dbReference>
<dbReference type="Pfam" id="PF01553">
    <property type="entry name" value="Acyltransferase"/>
    <property type="match status" value="1"/>
</dbReference>
<gene>
    <name evidence="6" type="ORF">IX83_08080</name>
</gene>
<evidence type="ECO:0000256" key="1">
    <source>
        <dbReference type="ARBA" id="ARBA00005189"/>
    </source>
</evidence>
<accession>A0A077DEV3</accession>
<protein>
    <submittedName>
        <fullName evidence="6">Acyl-phosphate glycerol 3-phosphate acyltransferase</fullName>
    </submittedName>
</protein>
<dbReference type="PANTHER" id="PTHR10434:SF66">
    <property type="entry name" value="PHOSPHOLIPID_GLYCEROL ACYLTRANSFERASE DOMAIN-CONTAINING PROTEIN"/>
    <property type="match status" value="1"/>
</dbReference>
<dbReference type="KEGG" id="bpsi:IX83_08080"/>
<evidence type="ECO:0000313" key="7">
    <source>
        <dbReference type="Proteomes" id="UP000028945"/>
    </source>
</evidence>
<reference evidence="6 7" key="1">
    <citation type="journal article" date="2014" name="BMC Genomics">
        <title>A genomic perspective on a new bacterial genus and species from the Alcaligenaceae family, Basilea psittacipulmonis.</title>
        <authorList>
            <person name="Whiteson K.L."/>
            <person name="Hernandez D."/>
            <person name="Lazarevic V."/>
            <person name="Gaia N."/>
            <person name="Farinelli L."/>
            <person name="Francois P."/>
            <person name="Pilo P."/>
            <person name="Frey J."/>
            <person name="Schrenzel J."/>
        </authorList>
    </citation>
    <scope>NUCLEOTIDE SEQUENCE [LARGE SCALE GENOMIC DNA]</scope>
    <source>
        <strain evidence="6 7">DSM 24701</strain>
    </source>
</reference>
<evidence type="ECO:0000256" key="3">
    <source>
        <dbReference type="ARBA" id="ARBA00023315"/>
    </source>
</evidence>
<name>A0A077DEV3_9BURK</name>
<feature type="domain" description="Phospholipid/glycerol acyltransferase" evidence="5">
    <location>
        <begin position="87"/>
        <end position="195"/>
    </location>
</feature>
<dbReference type="RefSeq" id="WP_038501096.1">
    <property type="nucleotide sequence ID" value="NZ_AFWK01000035.1"/>
</dbReference>
<evidence type="ECO:0000256" key="4">
    <source>
        <dbReference type="SAM" id="Phobius"/>
    </source>
</evidence>
<feature type="transmembrane region" description="Helical" evidence="4">
    <location>
        <begin position="12"/>
        <end position="39"/>
    </location>
</feature>
<keyword evidence="4" id="KW-0472">Membrane</keyword>
<dbReference type="HOGENOM" id="CLU_078753_0_0_4"/>
<dbReference type="AlphaFoldDB" id="A0A077DEV3"/>
<dbReference type="GO" id="GO:0003841">
    <property type="term" value="F:1-acylglycerol-3-phosphate O-acyltransferase activity"/>
    <property type="evidence" value="ECO:0007669"/>
    <property type="project" value="TreeGrafter"/>
</dbReference>
<dbReference type="PANTHER" id="PTHR10434">
    <property type="entry name" value="1-ACYL-SN-GLYCEROL-3-PHOSPHATE ACYLTRANSFERASE"/>
    <property type="match status" value="1"/>
</dbReference>
<dbReference type="STRING" id="1072685.IX83_08080"/>
<keyword evidence="3 6" id="KW-0012">Acyltransferase</keyword>
<organism evidence="6 7">
    <name type="scientific">Basilea psittacipulmonis DSM 24701</name>
    <dbReference type="NCBI Taxonomy" id="1072685"/>
    <lineage>
        <taxon>Bacteria</taxon>
        <taxon>Pseudomonadati</taxon>
        <taxon>Pseudomonadota</taxon>
        <taxon>Betaproteobacteria</taxon>
        <taxon>Burkholderiales</taxon>
        <taxon>Alcaligenaceae</taxon>
        <taxon>Basilea</taxon>
    </lineage>
</organism>
<feature type="transmembrane region" description="Helical" evidence="4">
    <location>
        <begin position="59"/>
        <end position="77"/>
    </location>
</feature>
<dbReference type="OrthoDB" id="9812274at2"/>
<evidence type="ECO:0000256" key="2">
    <source>
        <dbReference type="ARBA" id="ARBA00022679"/>
    </source>
</evidence>
<keyword evidence="4" id="KW-1133">Transmembrane helix</keyword>
<evidence type="ECO:0000259" key="5">
    <source>
        <dbReference type="SMART" id="SM00563"/>
    </source>
</evidence>
<sequence length="255" mass="29300">MTSKWSLNRVWRSIATAIGFFTFGFFSVLLVKILLIPFIYRKPSLKNQLAARRFISKIWWFYIHFLKFIGALDFKFIGQEKLGRPGQVIICNHPSLLDVVFMFSHIKTSNCVVKESLSRNIFLNSPIRACGFIPNNGSIEMLDQCASILQNGESLLIFPEGTRTQQDGKIQFHRGACAIAVRGAKVITPVVIKMHPPALKKGQAWYKAPEKKIFYEFIVGEDIDPQDWLKEKPIPIATRKLNTFLENYFIEELKK</sequence>
<comment type="pathway">
    <text evidence="1">Lipid metabolism.</text>
</comment>